<proteinExistence type="predicted"/>
<dbReference type="RefSeq" id="WP_379703687.1">
    <property type="nucleotide sequence ID" value="NZ_JBHTAT010000001.1"/>
</dbReference>
<keyword evidence="3" id="KW-1185">Reference proteome</keyword>
<organism evidence="2 3">
    <name type="scientific">Haloplanus litoreus</name>
    <dbReference type="NCBI Taxonomy" id="767515"/>
    <lineage>
        <taxon>Archaea</taxon>
        <taxon>Methanobacteriati</taxon>
        <taxon>Methanobacteriota</taxon>
        <taxon>Stenosarchaea group</taxon>
        <taxon>Halobacteria</taxon>
        <taxon>Halobacteriales</taxon>
        <taxon>Haloferacaceae</taxon>
        <taxon>Haloplanus</taxon>
    </lineage>
</organism>
<reference evidence="2 3" key="1">
    <citation type="journal article" date="2019" name="Int. J. Syst. Evol. Microbiol.">
        <title>The Global Catalogue of Microorganisms (GCM) 10K type strain sequencing project: providing services to taxonomists for standard genome sequencing and annotation.</title>
        <authorList>
            <consortium name="The Broad Institute Genomics Platform"/>
            <consortium name="The Broad Institute Genome Sequencing Center for Infectious Disease"/>
            <person name="Wu L."/>
            <person name="Ma J."/>
        </authorList>
    </citation>
    <scope>NUCLEOTIDE SEQUENCE [LARGE SCALE GENOMIC DNA]</scope>
    <source>
        <strain evidence="2 3">GX21</strain>
    </source>
</reference>
<accession>A0ABD5ZZ87</accession>
<dbReference type="EMBL" id="JBHTAT010000001">
    <property type="protein sequence ID" value="MFC7255457.1"/>
    <property type="molecule type" value="Genomic_DNA"/>
</dbReference>
<evidence type="ECO:0000313" key="2">
    <source>
        <dbReference type="EMBL" id="MFC7255457.1"/>
    </source>
</evidence>
<sequence length="97" mass="10328">MSVDIANVDSGDPFPDAGYRRLEAQLTADRVTAFFGAPVAGDVRRYPMPNVRASNCVCERSLDGGGQTTLRSDTQGKTYAVALPTTTLPPLTGMDHP</sequence>
<comment type="caution">
    <text evidence="2">The sequence shown here is derived from an EMBL/GenBank/DDBJ whole genome shotgun (WGS) entry which is preliminary data.</text>
</comment>
<dbReference type="InterPro" id="IPR056362">
    <property type="entry name" value="AtuA-like_ferredoxin_dom"/>
</dbReference>
<name>A0ABD5ZZ87_9EURY</name>
<evidence type="ECO:0000313" key="3">
    <source>
        <dbReference type="Proteomes" id="UP001596434"/>
    </source>
</evidence>
<protein>
    <recommendedName>
        <fullName evidence="1">AtuA-like ferredoxin-fold domain-containing protein</fullName>
    </recommendedName>
</protein>
<feature type="domain" description="AtuA-like ferredoxin-fold" evidence="1">
    <location>
        <begin position="17"/>
        <end position="83"/>
    </location>
</feature>
<dbReference type="GeneID" id="96953818"/>
<dbReference type="AlphaFoldDB" id="A0ABD5ZZ87"/>
<dbReference type="Pfam" id="PF23544">
    <property type="entry name" value="AtuA_ferredoxin"/>
    <property type="match status" value="1"/>
</dbReference>
<dbReference type="Proteomes" id="UP001596434">
    <property type="component" value="Unassembled WGS sequence"/>
</dbReference>
<evidence type="ECO:0000259" key="1">
    <source>
        <dbReference type="Pfam" id="PF23544"/>
    </source>
</evidence>
<gene>
    <name evidence="2" type="ORF">ACFQKE_09170</name>
</gene>